<gene>
    <name evidence="3" type="ORF">LQ567_10175</name>
</gene>
<dbReference type="InterPro" id="IPR003790">
    <property type="entry name" value="GHL10"/>
</dbReference>
<sequence>MKKNIWLFIIAAFILGLNACKKDDDSVGPEPQEDAFTIPKKEMRAVWVTTAWGLDWPQDQYNMAVQKQQYIDYLNRFQQLNINAVFVQIKGMGDAFYNSPYEPWSAVITGTRGKDPGYDVLKFMLDEAHARGMEFHAWLNPYRIATRASSTTAYPALHPSVQPEWVVSHEKIQIYNPAVPEVRQRLADIVKDIITKYDVDGIHFDDYFYPDPSTAGTMVSDNADYVKYGAGIASIENFRRENVNKAIKGVHDIIVATRPEVVFSISPAASDTYNYNTLYADVLKWNREGWLDIIIPQLYQQIGAASNDFKERLQWWHQFRYQAAMMVGYGYYRFGDPAAPAAFQSVNELEKQLAMTKKYRASVGHLLYSAKYIMTNPIGITDKLATLWTTPTVIPFLGRSVAADPAEPQNVRIEGNSLKWDAGGNTRSVVYFTADLKQEAKVLAIIGEHTADATAAGYYCVTTINSDNKESKASKVIKK</sequence>
<dbReference type="InterPro" id="IPR052177">
    <property type="entry name" value="Divisome_Glycosyl_Hydrolase"/>
</dbReference>
<dbReference type="Proteomes" id="UP001199816">
    <property type="component" value="Unassembled WGS sequence"/>
</dbReference>
<dbReference type="InterPro" id="IPR017853">
    <property type="entry name" value="GH"/>
</dbReference>
<dbReference type="Pfam" id="PF02638">
    <property type="entry name" value="GHL10"/>
    <property type="match status" value="1"/>
</dbReference>
<evidence type="ECO:0000313" key="3">
    <source>
        <dbReference type="EMBL" id="MCD2423130.1"/>
    </source>
</evidence>
<keyword evidence="4" id="KW-1185">Reference proteome</keyword>
<dbReference type="PANTHER" id="PTHR43405:SF1">
    <property type="entry name" value="GLYCOSYL HYDROLASE DIGH"/>
    <property type="match status" value="1"/>
</dbReference>
<dbReference type="PANTHER" id="PTHR43405">
    <property type="entry name" value="GLYCOSYL HYDROLASE DIGH"/>
    <property type="match status" value="1"/>
</dbReference>
<comment type="caution">
    <text evidence="3">The sequence shown here is derived from an EMBL/GenBank/DDBJ whole genome shotgun (WGS) entry which is preliminary data.</text>
</comment>
<reference evidence="3 4" key="1">
    <citation type="submission" date="2021-11" db="EMBL/GenBank/DDBJ databases">
        <title>Genomic of Niabella pedocola.</title>
        <authorList>
            <person name="Wu T."/>
        </authorList>
    </citation>
    <scope>NUCLEOTIDE SEQUENCE [LARGE SCALE GENOMIC DNA]</scope>
    <source>
        <strain evidence="3 4">JCM 31011</strain>
    </source>
</reference>
<evidence type="ECO:0000259" key="2">
    <source>
        <dbReference type="Pfam" id="PF02638"/>
    </source>
</evidence>
<accession>A0ABS8PQL6</accession>
<organism evidence="3 4">
    <name type="scientific">Niabella pedocola</name>
    <dbReference type="NCBI Taxonomy" id="1752077"/>
    <lineage>
        <taxon>Bacteria</taxon>
        <taxon>Pseudomonadati</taxon>
        <taxon>Bacteroidota</taxon>
        <taxon>Chitinophagia</taxon>
        <taxon>Chitinophagales</taxon>
        <taxon>Chitinophagaceae</taxon>
        <taxon>Niabella</taxon>
    </lineage>
</organism>
<evidence type="ECO:0000256" key="1">
    <source>
        <dbReference type="ARBA" id="ARBA00022729"/>
    </source>
</evidence>
<feature type="domain" description="Glycosyl hydrolase-like 10" evidence="2">
    <location>
        <begin position="42"/>
        <end position="319"/>
    </location>
</feature>
<dbReference type="SUPFAM" id="SSF51445">
    <property type="entry name" value="(Trans)glycosidases"/>
    <property type="match status" value="1"/>
</dbReference>
<proteinExistence type="predicted"/>
<protein>
    <submittedName>
        <fullName evidence="3">Family 10 glycosylhydrolase</fullName>
    </submittedName>
</protein>
<dbReference type="RefSeq" id="WP_231004397.1">
    <property type="nucleotide sequence ID" value="NZ_JAJNEC010000005.1"/>
</dbReference>
<evidence type="ECO:0000313" key="4">
    <source>
        <dbReference type="Proteomes" id="UP001199816"/>
    </source>
</evidence>
<keyword evidence="1" id="KW-0732">Signal</keyword>
<dbReference type="EMBL" id="JAJNEC010000005">
    <property type="protein sequence ID" value="MCD2423130.1"/>
    <property type="molecule type" value="Genomic_DNA"/>
</dbReference>
<dbReference type="Gene3D" id="3.20.20.80">
    <property type="entry name" value="Glycosidases"/>
    <property type="match status" value="1"/>
</dbReference>
<name>A0ABS8PQL6_9BACT</name>